<evidence type="ECO:0000313" key="3">
    <source>
        <dbReference type="Proteomes" id="UP000712713"/>
    </source>
</evidence>
<feature type="transmembrane region" description="Helical" evidence="1">
    <location>
        <begin position="52"/>
        <end position="71"/>
    </location>
</feature>
<accession>A0A921JQM7</accession>
<sequence>MSEQPVPSRLSYASPPALMTSVVLSIVLLSFSFFGWWAIGKDIRDQVTWPQAATLLFFVLLMIGIMLSIGYSRLWADGGQVTIRNGPIVRRYPISEIAGLRLRSGEAWASLLVKTDEGLKRKPVLAIQSLEGEAGQSKVRELRRWLVANGATSKDVT</sequence>
<evidence type="ECO:0000256" key="1">
    <source>
        <dbReference type="SAM" id="Phobius"/>
    </source>
</evidence>
<proteinExistence type="predicted"/>
<organism evidence="2 3">
    <name type="scientific">Tessaracoccus flavescens</name>
    <dbReference type="NCBI Taxonomy" id="399497"/>
    <lineage>
        <taxon>Bacteria</taxon>
        <taxon>Bacillati</taxon>
        <taxon>Actinomycetota</taxon>
        <taxon>Actinomycetes</taxon>
        <taxon>Propionibacteriales</taxon>
        <taxon>Propionibacteriaceae</taxon>
        <taxon>Tessaracoccus</taxon>
    </lineage>
</organism>
<dbReference type="Proteomes" id="UP000712713">
    <property type="component" value="Unassembled WGS sequence"/>
</dbReference>
<reference evidence="2" key="1">
    <citation type="journal article" date="2021" name="PeerJ">
        <title>Extensive microbial diversity within the chicken gut microbiome revealed by metagenomics and culture.</title>
        <authorList>
            <person name="Gilroy R."/>
            <person name="Ravi A."/>
            <person name="Getino M."/>
            <person name="Pursley I."/>
            <person name="Horton D.L."/>
            <person name="Alikhan N.F."/>
            <person name="Baker D."/>
            <person name="Gharbi K."/>
            <person name="Hall N."/>
            <person name="Watson M."/>
            <person name="Adriaenssens E.M."/>
            <person name="Foster-Nyarko E."/>
            <person name="Jarju S."/>
            <person name="Secka A."/>
            <person name="Antonio M."/>
            <person name="Oren A."/>
            <person name="Chaudhuri R.R."/>
            <person name="La Ragione R."/>
            <person name="Hildebrand F."/>
            <person name="Pallen M.J."/>
        </authorList>
    </citation>
    <scope>NUCLEOTIDE SEQUENCE</scope>
    <source>
        <strain evidence="2">ChiGjej3B3-7470</strain>
    </source>
</reference>
<keyword evidence="1" id="KW-0812">Transmembrane</keyword>
<keyword evidence="1" id="KW-0472">Membrane</keyword>
<feature type="transmembrane region" description="Helical" evidence="1">
    <location>
        <begin position="17"/>
        <end position="40"/>
    </location>
</feature>
<dbReference type="AlphaFoldDB" id="A0A921JQM7"/>
<keyword evidence="1" id="KW-1133">Transmembrane helix</keyword>
<gene>
    <name evidence="2" type="ORF">K8V15_01070</name>
</gene>
<protein>
    <submittedName>
        <fullName evidence="2">PH domain-containing protein</fullName>
    </submittedName>
</protein>
<evidence type="ECO:0000313" key="2">
    <source>
        <dbReference type="EMBL" id="HJE50573.1"/>
    </source>
</evidence>
<name>A0A921JQM7_9ACTN</name>
<dbReference type="EMBL" id="DYZF01000030">
    <property type="protein sequence ID" value="HJE50573.1"/>
    <property type="molecule type" value="Genomic_DNA"/>
</dbReference>
<comment type="caution">
    <text evidence="2">The sequence shown here is derived from an EMBL/GenBank/DDBJ whole genome shotgun (WGS) entry which is preliminary data.</text>
</comment>
<reference evidence="2" key="2">
    <citation type="submission" date="2021-09" db="EMBL/GenBank/DDBJ databases">
        <authorList>
            <person name="Gilroy R."/>
        </authorList>
    </citation>
    <scope>NUCLEOTIDE SEQUENCE</scope>
    <source>
        <strain evidence="2">ChiGjej3B3-7470</strain>
    </source>
</reference>